<dbReference type="PANTHER" id="PTHR11161">
    <property type="entry name" value="O-ACYLTRANSFERASE"/>
    <property type="match status" value="1"/>
</dbReference>
<dbReference type="AlphaFoldDB" id="A0AAV4EGS1"/>
<evidence type="ECO:0000256" key="1">
    <source>
        <dbReference type="SAM" id="Phobius"/>
    </source>
</evidence>
<evidence type="ECO:0000313" key="3">
    <source>
        <dbReference type="Proteomes" id="UP000762676"/>
    </source>
</evidence>
<keyword evidence="1" id="KW-0812">Transmembrane</keyword>
<keyword evidence="1" id="KW-0472">Membrane</keyword>
<keyword evidence="3" id="KW-1185">Reference proteome</keyword>
<gene>
    <name evidence="2" type="ORF">ElyMa_001815700</name>
</gene>
<accession>A0AAV4EGS1</accession>
<evidence type="ECO:0000313" key="2">
    <source>
        <dbReference type="EMBL" id="GFR60193.1"/>
    </source>
</evidence>
<dbReference type="Proteomes" id="UP000762676">
    <property type="component" value="Unassembled WGS sequence"/>
</dbReference>
<dbReference type="PANTHER" id="PTHR11161:SF0">
    <property type="entry name" value="O-ACYLTRANSFERASE LIKE PROTEIN"/>
    <property type="match status" value="1"/>
</dbReference>
<reference evidence="2 3" key="1">
    <citation type="journal article" date="2021" name="Elife">
        <title>Chloroplast acquisition without the gene transfer in kleptoplastic sea slugs, Plakobranchus ocellatus.</title>
        <authorList>
            <person name="Maeda T."/>
            <person name="Takahashi S."/>
            <person name="Yoshida T."/>
            <person name="Shimamura S."/>
            <person name="Takaki Y."/>
            <person name="Nagai Y."/>
            <person name="Toyoda A."/>
            <person name="Suzuki Y."/>
            <person name="Arimoto A."/>
            <person name="Ishii H."/>
            <person name="Satoh N."/>
            <person name="Nishiyama T."/>
            <person name="Hasebe M."/>
            <person name="Maruyama T."/>
            <person name="Minagawa J."/>
            <person name="Obokata J."/>
            <person name="Shigenobu S."/>
        </authorList>
    </citation>
    <scope>NUCLEOTIDE SEQUENCE [LARGE SCALE GENOMIC DNA]</scope>
</reference>
<keyword evidence="1" id="KW-1133">Transmembrane helix</keyword>
<dbReference type="EMBL" id="BMAT01003668">
    <property type="protein sequence ID" value="GFR60193.1"/>
    <property type="molecule type" value="Genomic_DNA"/>
</dbReference>
<organism evidence="2 3">
    <name type="scientific">Elysia marginata</name>
    <dbReference type="NCBI Taxonomy" id="1093978"/>
    <lineage>
        <taxon>Eukaryota</taxon>
        <taxon>Metazoa</taxon>
        <taxon>Spiralia</taxon>
        <taxon>Lophotrochozoa</taxon>
        <taxon>Mollusca</taxon>
        <taxon>Gastropoda</taxon>
        <taxon>Heterobranchia</taxon>
        <taxon>Euthyneura</taxon>
        <taxon>Panpulmonata</taxon>
        <taxon>Sacoglossa</taxon>
        <taxon>Placobranchoidea</taxon>
        <taxon>Plakobranchidae</taxon>
        <taxon>Elysia</taxon>
    </lineage>
</organism>
<feature type="transmembrane region" description="Helical" evidence="1">
    <location>
        <begin position="65"/>
        <end position="87"/>
    </location>
</feature>
<protein>
    <submittedName>
        <fullName evidence="2">Nose resistant to fluoxetine protein 6-like</fullName>
    </submittedName>
</protein>
<sequence length="101" mass="11308">MNGVIKTTNYVSCINVPGFINSILSWDGFLPLSRLTYCAFLVHVTLMTYEFGAPDSTQLYTVTNLIYRFFGMYVMSYAVAFLLAVGVEAPMLGLEKVMLSR</sequence>
<dbReference type="InterPro" id="IPR052728">
    <property type="entry name" value="O2_lipid_transport_reg"/>
</dbReference>
<proteinExistence type="predicted"/>
<comment type="caution">
    <text evidence="2">The sequence shown here is derived from an EMBL/GenBank/DDBJ whole genome shotgun (WGS) entry which is preliminary data.</text>
</comment>
<name>A0AAV4EGS1_9GAST</name>